<keyword evidence="4" id="KW-1185">Reference proteome</keyword>
<dbReference type="EMBL" id="AP028910">
    <property type="protein sequence ID" value="BES90875.1"/>
    <property type="molecule type" value="Genomic_DNA"/>
</dbReference>
<dbReference type="Gene3D" id="3.30.420.10">
    <property type="entry name" value="Ribonuclease H-like superfamily/Ribonuclease H"/>
    <property type="match status" value="1"/>
</dbReference>
<proteinExistence type="predicted"/>
<gene>
    <name evidence="3" type="ORF">NTJ_03684</name>
</gene>
<dbReference type="InterPro" id="IPR012337">
    <property type="entry name" value="RNaseH-like_sf"/>
</dbReference>
<feature type="domain" description="Integrase catalytic" evidence="2">
    <location>
        <begin position="1159"/>
        <end position="1362"/>
    </location>
</feature>
<dbReference type="Gene3D" id="2.40.70.10">
    <property type="entry name" value="Acid Proteases"/>
    <property type="match status" value="1"/>
</dbReference>
<feature type="region of interest" description="Disordered" evidence="1">
    <location>
        <begin position="21"/>
        <end position="45"/>
    </location>
</feature>
<organism evidence="3 4">
    <name type="scientific">Nesidiocoris tenuis</name>
    <dbReference type="NCBI Taxonomy" id="355587"/>
    <lineage>
        <taxon>Eukaryota</taxon>
        <taxon>Metazoa</taxon>
        <taxon>Ecdysozoa</taxon>
        <taxon>Arthropoda</taxon>
        <taxon>Hexapoda</taxon>
        <taxon>Insecta</taxon>
        <taxon>Pterygota</taxon>
        <taxon>Neoptera</taxon>
        <taxon>Paraneoptera</taxon>
        <taxon>Hemiptera</taxon>
        <taxon>Heteroptera</taxon>
        <taxon>Panheteroptera</taxon>
        <taxon>Cimicomorpha</taxon>
        <taxon>Miridae</taxon>
        <taxon>Dicyphina</taxon>
        <taxon>Nesidiocoris</taxon>
    </lineage>
</organism>
<dbReference type="InterPro" id="IPR036397">
    <property type="entry name" value="RNaseH_sf"/>
</dbReference>
<name>A0ABN7AF09_9HEMI</name>
<dbReference type="PANTHER" id="PTHR47331:SF1">
    <property type="entry name" value="GAG-LIKE PROTEIN"/>
    <property type="match status" value="1"/>
</dbReference>
<reference evidence="3 4" key="1">
    <citation type="submission" date="2023-09" db="EMBL/GenBank/DDBJ databases">
        <title>Nesidiocoris tenuis whole genome shotgun sequence.</title>
        <authorList>
            <person name="Shibata T."/>
            <person name="Shimoda M."/>
            <person name="Kobayashi T."/>
            <person name="Uehara T."/>
        </authorList>
    </citation>
    <scope>NUCLEOTIDE SEQUENCE [LARGE SCALE GENOMIC DNA]</scope>
    <source>
        <strain evidence="3 4">Japan</strain>
    </source>
</reference>
<accession>A0ABN7AF09</accession>
<dbReference type="PANTHER" id="PTHR47331">
    <property type="entry name" value="PHD-TYPE DOMAIN-CONTAINING PROTEIN"/>
    <property type="match status" value="1"/>
</dbReference>
<dbReference type="InterPro" id="IPR008042">
    <property type="entry name" value="Retrotrans_Pao"/>
</dbReference>
<evidence type="ECO:0000259" key="2">
    <source>
        <dbReference type="PROSITE" id="PS50994"/>
    </source>
</evidence>
<dbReference type="Proteomes" id="UP001307889">
    <property type="component" value="Chromosome 2"/>
</dbReference>
<dbReference type="InterPro" id="IPR040676">
    <property type="entry name" value="DUF5641"/>
</dbReference>
<dbReference type="Pfam" id="PF18701">
    <property type="entry name" value="DUF5641"/>
    <property type="match status" value="1"/>
</dbReference>
<dbReference type="SUPFAM" id="SSF53098">
    <property type="entry name" value="Ribonuclease H-like"/>
    <property type="match status" value="1"/>
</dbReference>
<dbReference type="SUPFAM" id="SSF56672">
    <property type="entry name" value="DNA/RNA polymerases"/>
    <property type="match status" value="1"/>
</dbReference>
<dbReference type="Pfam" id="PF17921">
    <property type="entry name" value="Integrase_H2C2"/>
    <property type="match status" value="1"/>
</dbReference>
<dbReference type="InterPro" id="IPR043502">
    <property type="entry name" value="DNA/RNA_pol_sf"/>
</dbReference>
<dbReference type="Pfam" id="PF05380">
    <property type="entry name" value="Peptidase_A17"/>
    <property type="match status" value="1"/>
</dbReference>
<sequence length="1477" mass="163345">MPSFEDLEKFIRSEAKIVARQPDLPATHNRAPPAPVGRSAARKTHAFVVQEAAPEAGRAPAPKPKKPACAACKSSKPPHPLYRCDAFQRMAPLERFSLVRKAKLCYNCFQAHFTAVCPSDKVCNKCSRRHNSMLHLPEPSLDQTGDVAASTERVSLAAVSGRTTFGNDPPAAVRSAALVSSTPASTTVLLSTAQVSVVDSTGKKQIIRILLDSGSQGEFISRDCCRRLGLRTTPASAVVDGLGNKSTRCQAKTSLTFSSMKQPGVRYSINASVLEEITTELPSTTVSLNGLPHLEGLDLADATFNIPGPIDVLVGASLWAKIVGFRQRSGPPDCPTAIESSLGWIVIGTTPVGNLKETAETSLLATGVGVEAMLQKFWQIEELPSASPATPDELACEELFQDSVSRDSQGRYMVGLPFRESVQSLGDSLQSSTKKFISQERRLLRSPALHEQYCQVMRGHLTDGYISAVPESDLEDSTPAYHVPHHAVMKPDSTSTPLRIVWNMSAPTSTGCSLNDLLHIGPKLQSDIFRILLNFRLFRVALSSDVRQMYLRILVRPQDRRFQRFIWRFSPDDDLTLMQCNTVVFGMSCSPYLAQRVLRHLAEACRQAFPLASKVISRDIFMDDFVGSAASEREAMDIRDQLVEVFQSASFTLAKWCSNMPSVLVGIPPELQSESARQFDAEPHASAKILGLYWMAQADAFAFKQKESGVQCTKRNILSSIAKIFDPLGLLSPVIIVAKILIKKLWMLKIDWDEPPPLHIVKEWEAFAAALPCLASLSIPRHVGASPEEPAWLIGFCDASMEAYGAVVYVRAGSLDRPADSVRLLCAKSKVAPMNVLSIPRLELCAALLLAKLVVCVTGTYADRFSFASIYACTDSTVTLQWLSAHPSRWKTFVCNRVTQIQECLDAACWRHVPGDTNPADCLSRGLPASELANFPLWLEGPSWLHQPEDHWPLRPAAAFAQASPPEESRLVVMRAGEAPPWPLDVLLNRISSLRRLHRVTAWILRASPRNRHQAGALQAAELQQAELLWIAHVQKQYLTEVSAYLSDGSSTGKKGLNPLIGRLDLFMVDGIIRVGGRLRNASVPFEQRHPALLPKEGRYVELLVEQVHKDNLHTGPHLVLALLRSRFWILSARNLVRRLYHKCNVCFRANPKPTFPKMAALPSCRLQEAKAFTHTGVDYAGPLDITVARRRGGRSQKAYICLFVCMSTKAVHLELTSELSTPCFLAAFRRFLSRRGPCAAMYSDQGTNFVGARTCLREMHAFLSHPSYASAISDELSHRQIAWHFNPPAAPHFGGLWESNIKSAKSLLFKTIGSQLLTYEEMSTLLAQIEAILNSRPLCELSNDPAAPAALTPAHFLTFGSTLEALPAPDVSTVPSNRLSHYERVNWIVQHYWQRWSQEYLHGLQQRRKWTEQTPPLEKGALVVLMQERTRPLSWPIAVVEELLPGKDGVVRTARIRLGKSSLVRPVVKLCPLPQQ</sequence>
<dbReference type="InterPro" id="IPR041588">
    <property type="entry name" value="Integrase_H2C2"/>
</dbReference>
<evidence type="ECO:0000256" key="1">
    <source>
        <dbReference type="SAM" id="MobiDB-lite"/>
    </source>
</evidence>
<dbReference type="InterPro" id="IPR001584">
    <property type="entry name" value="Integrase_cat-core"/>
</dbReference>
<evidence type="ECO:0000313" key="4">
    <source>
        <dbReference type="Proteomes" id="UP001307889"/>
    </source>
</evidence>
<dbReference type="PROSITE" id="PS50994">
    <property type="entry name" value="INTEGRASE"/>
    <property type="match status" value="1"/>
</dbReference>
<evidence type="ECO:0000313" key="3">
    <source>
        <dbReference type="EMBL" id="BES90875.1"/>
    </source>
</evidence>
<protein>
    <submittedName>
        <fullName evidence="3">Pao retrotransposon peptidase</fullName>
    </submittedName>
</protein>
<dbReference type="InterPro" id="IPR021109">
    <property type="entry name" value="Peptidase_aspartic_dom_sf"/>
</dbReference>